<feature type="compositionally biased region" description="Gly residues" evidence="1">
    <location>
        <begin position="1151"/>
        <end position="1161"/>
    </location>
</feature>
<feature type="region of interest" description="Disordered" evidence="1">
    <location>
        <begin position="487"/>
        <end position="508"/>
    </location>
</feature>
<feature type="compositionally biased region" description="Low complexity" evidence="1">
    <location>
        <begin position="1128"/>
        <end position="1150"/>
    </location>
</feature>
<organism evidence="2 3">
    <name type="scientific">Prorocentrum cordatum</name>
    <dbReference type="NCBI Taxonomy" id="2364126"/>
    <lineage>
        <taxon>Eukaryota</taxon>
        <taxon>Sar</taxon>
        <taxon>Alveolata</taxon>
        <taxon>Dinophyceae</taxon>
        <taxon>Prorocentrales</taxon>
        <taxon>Prorocentraceae</taxon>
        <taxon>Prorocentrum</taxon>
    </lineage>
</organism>
<feature type="compositionally biased region" description="Low complexity" evidence="1">
    <location>
        <begin position="1939"/>
        <end position="1951"/>
    </location>
</feature>
<name>A0ABN9PEH6_9DINO</name>
<feature type="compositionally biased region" description="Low complexity" evidence="1">
    <location>
        <begin position="929"/>
        <end position="938"/>
    </location>
</feature>
<feature type="region of interest" description="Disordered" evidence="1">
    <location>
        <begin position="1705"/>
        <end position="1727"/>
    </location>
</feature>
<feature type="region of interest" description="Disordered" evidence="1">
    <location>
        <begin position="661"/>
        <end position="692"/>
    </location>
</feature>
<feature type="region of interest" description="Disordered" evidence="1">
    <location>
        <begin position="1354"/>
        <end position="1421"/>
    </location>
</feature>
<dbReference type="InterPro" id="IPR025574">
    <property type="entry name" value="Nucleoporin_FG_rpt"/>
</dbReference>
<feature type="region of interest" description="Disordered" evidence="1">
    <location>
        <begin position="1840"/>
        <end position="1889"/>
    </location>
</feature>
<comment type="caution">
    <text evidence="2">The sequence shown here is derived from an EMBL/GenBank/DDBJ whole genome shotgun (WGS) entry which is preliminary data.</text>
</comment>
<feature type="region of interest" description="Disordered" evidence="1">
    <location>
        <begin position="917"/>
        <end position="938"/>
    </location>
</feature>
<feature type="region of interest" description="Disordered" evidence="1">
    <location>
        <begin position="1742"/>
        <end position="1827"/>
    </location>
</feature>
<evidence type="ECO:0000256" key="1">
    <source>
        <dbReference type="SAM" id="MobiDB-lite"/>
    </source>
</evidence>
<feature type="compositionally biased region" description="Basic and acidic residues" evidence="1">
    <location>
        <begin position="1757"/>
        <end position="1766"/>
    </location>
</feature>
<feature type="compositionally biased region" description="Low complexity" evidence="1">
    <location>
        <begin position="988"/>
        <end position="1010"/>
    </location>
</feature>
<feature type="region of interest" description="Disordered" evidence="1">
    <location>
        <begin position="1568"/>
        <end position="1638"/>
    </location>
</feature>
<feature type="region of interest" description="Disordered" evidence="1">
    <location>
        <begin position="981"/>
        <end position="1037"/>
    </location>
</feature>
<feature type="region of interest" description="Disordered" evidence="1">
    <location>
        <begin position="1056"/>
        <end position="1078"/>
    </location>
</feature>
<evidence type="ECO:0000313" key="2">
    <source>
        <dbReference type="EMBL" id="CAK0789723.1"/>
    </source>
</evidence>
<dbReference type="PANTHER" id="PTHR39666">
    <property type="entry name" value="RANBP2-TYPE DOMAIN-CONTAINING PROTEIN"/>
    <property type="match status" value="1"/>
</dbReference>
<feature type="compositionally biased region" description="Low complexity" evidence="1">
    <location>
        <begin position="1857"/>
        <end position="1879"/>
    </location>
</feature>
<feature type="compositionally biased region" description="Gly residues" evidence="1">
    <location>
        <begin position="1011"/>
        <end position="1021"/>
    </location>
</feature>
<feature type="non-terminal residue" evidence="2">
    <location>
        <position position="2391"/>
    </location>
</feature>
<dbReference type="Pfam" id="PF13634">
    <property type="entry name" value="Nucleoporin_FG"/>
    <property type="match status" value="5"/>
</dbReference>
<accession>A0ABN9PEH6</accession>
<feature type="compositionally biased region" description="Polar residues" evidence="1">
    <location>
        <begin position="1390"/>
        <end position="1405"/>
    </location>
</feature>
<evidence type="ECO:0000313" key="3">
    <source>
        <dbReference type="Proteomes" id="UP001189429"/>
    </source>
</evidence>
<proteinExistence type="predicted"/>
<feature type="compositionally biased region" description="Low complexity" evidence="1">
    <location>
        <begin position="666"/>
        <end position="692"/>
    </location>
</feature>
<dbReference type="EMBL" id="CAUYUJ010000291">
    <property type="protein sequence ID" value="CAK0789723.1"/>
    <property type="molecule type" value="Genomic_DNA"/>
</dbReference>
<feature type="compositionally biased region" description="Low complexity" evidence="1">
    <location>
        <begin position="1362"/>
        <end position="1379"/>
    </location>
</feature>
<feature type="region of interest" description="Disordered" evidence="1">
    <location>
        <begin position="1930"/>
        <end position="1951"/>
    </location>
</feature>
<dbReference type="Proteomes" id="UP001189429">
    <property type="component" value="Unassembled WGS sequence"/>
</dbReference>
<gene>
    <name evidence="2" type="ORF">PCOR1329_LOCUS1208</name>
</gene>
<reference evidence="2" key="1">
    <citation type="submission" date="2023-10" db="EMBL/GenBank/DDBJ databases">
        <authorList>
            <person name="Chen Y."/>
            <person name="Shah S."/>
            <person name="Dougan E. K."/>
            <person name="Thang M."/>
            <person name="Chan C."/>
        </authorList>
    </citation>
    <scope>NUCLEOTIDE SEQUENCE [LARGE SCALE GENOMIC DNA]</scope>
</reference>
<dbReference type="PANTHER" id="PTHR39666:SF1">
    <property type="entry name" value="NUCLEAR PORE COMPLEX NUP2_50_61 DOMAIN-CONTAINING PROTEIN"/>
    <property type="match status" value="1"/>
</dbReference>
<keyword evidence="3" id="KW-1185">Reference proteome</keyword>
<feature type="compositionally biased region" description="Low complexity" evidence="1">
    <location>
        <begin position="1069"/>
        <end position="1078"/>
    </location>
</feature>
<feature type="region of interest" description="Disordered" evidence="1">
    <location>
        <begin position="1122"/>
        <end position="1167"/>
    </location>
</feature>
<protein>
    <submittedName>
        <fullName evidence="2">Uncharacterized protein</fullName>
    </submittedName>
</protein>
<sequence>MAVGEADFDLGPVDVEEPRFFHGPQLPLCDAESESLGQLCCSRAYDLVFVIVPGAVVAYRGSALVEAQVAGAATPAEPLLRIEASEAPWLVAASEDDGDSRGASLVCVACGSRLSFYSLESAASGKEELVYTTNLGEGQDVTEVCWRGQVLLCVCSSGRVEMAEPWRGRCLCVHEVVDFEAKCLGAIEGSDLVLLGGESCVWALDTGTSEAWAVHLEGLPAEFEDLPEAWLRGVRLVRRSGGGGGDVVEAMCMFVSDSEDGSCKTTHAVLEMSGDFRTATVRAAAEQMVFLEEHLEHMVAHSVWVPDWSLLLMGCSGSSDIALFSCHPSSLERFGKASGWVALAPPEGKQLGCPAAVTMDSTTELRGLCFLTSFRGDVACKGLPADTPTLPSPPVVLLAASDGTVSLHFCDYSLGRPVEPARPSAGVHTAKEAAETRAVVSPFAAAGSAASPFGAPAAGAGAASPFAATGPAVSPFGAPAAAAGAASPFATSAGPPASPFGPPTSGTGSAAPLAASSLAGTPFGASAAAACSSSPFAAPAGPPASPFGAPSSGAGAAAPLAAASLVGSPFEAASAGTGPGAMFGLSSTASSPFTAASSGSASSGQSSGLGYATTADSPFKPVSASFGCGLFSGEQSSGGGLGMTTSAQSAGGPFASRPVVGSNGMAASPSSGASTSVSTPAAAAGPSAPTAVDKAQGYKDRIVAVYEEHNPQKVGEVDTLLAKYKGQEYVLYQKICKKYNVPAQPEIQSASGLFGSSQSSRGGLSGSALAQGSGGGLFGASVGPSAEGSLFGSGAAQSSGSGGLFGAGAAQSSGGGMFASDPSKSSVGGIFGTSTGPSAGGGLFGSSAAQSSGSGGLFGTGAAQSSGGGMLGSKLEHSSNGGLFGASTGQSTGGSLFGSGAAQSSGSGSLFGAAQSSGGGMFGSEPAQSSSGGLFSSSTGLGPSTGGSLFGSGAAQSSGSGSLFGVGAAQSSGGLFGGGGSSSGGLGLSTSSQSSGAGLSGSEPAQSSSGGLFGSGPGGGLFSSSTEPNAGGGLFGSSAAQSSGSGGLFGTGAAQSSGGGMFGSEPAQSSSGGLFSSSTGLGPSAGGSLFGSGAAQSSGSGSLFGVGAAQSSGGLFGGGGSSSGGLGLSTSSQSSGAGLSGSEPAQSSSGGLFGSGPGGGFFSSSTEPNAGGGLFGSSAAQGSGSGGLFGTGAAQSSGGLFGGVQSASGSLSMPASSQSFGGLFADAAVGSSNASASQSSGAFESASASGPVAKAIDKVQGYKDRIVAIYEEHNPQKVGEVDALMTKYKGQEYMLYQKICKKYNVPAQPEIQSAASTSGLFSSSTGSSAGGGLVGSSAPQSSCSSSFLGAGGAQSSGGSMFGGDRSSSGGLGMSTSSQVSGGGMSGSGTAPSISMGTAASASLTPTVPARASSAGPPTESDAEKLLQAFRASGQPGEVTAKHLKEFEDALQKLEKATCGHVDKGLVSGLVKDLGGIAAKSADTEKRICDLDVPGRAQILATLSEMQAGTVQHYCSIMSGSQSALGQSSRALQSIEDSCKALEAKMASLEKDMIDKLGGKVDWGALGGVFSQPPTGTAPAAGTSDDAPRPAEGPSSLVPMGRTTHDRGAGGRAAPCRTARATGPAWNRLPPNPLRSGSGRKALLRDAALEKGRPLAATAGAMPPLVPPGAGQDEGRSLWFYQRQAQQERDRTQELRERLLALSQRSHDVESSLRSAPGPAEPASPPACAAPVQKLRKSLYTQLRAHAAAQPRRRAKRSDHLALDRGAFEGLARPPTEIDTPTFGNRRNEGTFGPPSAEKARPRQPGGEADGALMPPPSTVPGRRPREVGLQAPPAALNAPALAAAASPDTQRGRPVFGAGSAAGPRAAPPGAAAARQPSQTPSLAGSESEVAGFFPPKAAAAGAAGLFGGGAPAVGTSAAPGLVGLEPATATRKREEPDAVPAGGAAAQTAPAAPAAVDKVQGYKDRIAAIYQQHNPQKVGEVDALMTKYRGQEYVLYQKICKKYSVPAEPEILDAAAAGASGLLGAPQSGAGGLFGGSQGGGLFASTAGAASALAAPQSAGGLFGAPQSSGGSSSSAAQGGLFGGGQSSSGGLGMSASSQSSGGLFASAAVSSSGAAAPHGFGASASTSAPAVDPVQGYKDRIVAIYQQHNPQKVGEVDALMTKYRGQEYVLYQKICKKYSVPPQPEIQSAAAAAGAGLFGAPQGGAGGLFGGSQGGGLFGSTAGAPAAPQSSGGLFGGGAAQSSGGGLFGGAPAQSSGGGLFGGAPAQSSGGGLFGAAPSAGGGLFGGGAAPAQSSGGGLFGGAPAQSSGGGLFGAEASAGSPFGGGAPSAAFGVAHASPFGGQAAVPGMGAAVGDKAAECRQRITAIYQQYNPTKLGEIENLLVKYRAK</sequence>